<dbReference type="EMBL" id="AM446873">
    <property type="protein sequence ID" value="CAN76426.1"/>
    <property type="molecule type" value="Genomic_DNA"/>
</dbReference>
<keyword evidence="1" id="KW-0472">Membrane</keyword>
<protein>
    <recommendedName>
        <fullName evidence="2">Reverse transcriptase Ty1/copia-type domain-containing protein</fullName>
    </recommendedName>
</protein>
<reference evidence="3" key="1">
    <citation type="journal article" date="2007" name="PLoS ONE">
        <title>The first genome sequence of an elite grapevine cultivar (Pinot noir Vitis vinifera L.): coping with a highly heterozygous genome.</title>
        <authorList>
            <person name="Velasco R."/>
            <person name="Zharkikh A."/>
            <person name="Troggio M."/>
            <person name="Cartwright D.A."/>
            <person name="Cestaro A."/>
            <person name="Pruss D."/>
            <person name="Pindo M."/>
            <person name="FitzGerald L.M."/>
            <person name="Vezzulli S."/>
            <person name="Reid J."/>
            <person name="Malacarne G."/>
            <person name="Iliev D."/>
            <person name="Coppola G."/>
            <person name="Wardell B."/>
            <person name="Micheletti D."/>
            <person name="Macalma T."/>
            <person name="Facci M."/>
            <person name="Mitchell J.T."/>
            <person name="Perazzolli M."/>
            <person name="Eldredge G."/>
            <person name="Gatto P."/>
            <person name="Oyzerski R."/>
            <person name="Moretto M."/>
            <person name="Gutin N."/>
            <person name="Stefanini M."/>
            <person name="Chen Y."/>
            <person name="Segala C."/>
            <person name="Davenport C."/>
            <person name="Dematte L."/>
            <person name="Mraz A."/>
            <person name="Battilana J."/>
            <person name="Stormo K."/>
            <person name="Costa F."/>
            <person name="Tao Q."/>
            <person name="Si-Ammour A."/>
            <person name="Harkins T."/>
            <person name="Lackey A."/>
            <person name="Perbost C."/>
            <person name="Taillon B."/>
            <person name="Stella A."/>
            <person name="Solovyev V."/>
            <person name="Fawcett J.A."/>
            <person name="Sterck L."/>
            <person name="Vandepoele K."/>
            <person name="Grando S.M."/>
            <person name="Toppo S."/>
            <person name="Moser C."/>
            <person name="Lanchbury J."/>
            <person name="Bogden R."/>
            <person name="Skolnick M."/>
            <person name="Sgaramella V."/>
            <person name="Bhatnagar S.K."/>
            <person name="Fontana P."/>
            <person name="Gutin A."/>
            <person name="Van de Peer Y."/>
            <person name="Salamini F."/>
            <person name="Viola R."/>
        </authorList>
    </citation>
    <scope>NUCLEOTIDE SEQUENCE</scope>
</reference>
<evidence type="ECO:0000313" key="3">
    <source>
        <dbReference type="EMBL" id="CAN76426.1"/>
    </source>
</evidence>
<dbReference type="AlphaFoldDB" id="A5B521"/>
<proteinExistence type="predicted"/>
<sequence length="327" mass="37757">MAQIKHHKERKTNKSKAKACLFPVVSSIIFTCIMSLRSAKMIWDYLKTKYEGDERIRGMQVLNLIWDFELQKMKETESIKGYSNRLLDIANRVRLLGSSLPNSRIVEKILVMMLKRFEASIIALENTKDLSMITLSELLNALNPILPISIVVENLIRISNVGEDLTPSAPNATRWGMKLSYAKTKISNMVKRNIVISGVVHFVEDEKWNWENAKQNNGNWQNDMVDDVPIRGTRLLSDVYQRCNIAACEPTDHEEAMKNQNWMIAIKEELLMIEKNKTWILVERLRDGKVIGVKWVYRTKLNVDGPINKNKARLVVKGYNQIFGMDY</sequence>
<dbReference type="Pfam" id="PF07727">
    <property type="entry name" value="RVT_2"/>
    <property type="match status" value="1"/>
</dbReference>
<keyword evidence="1" id="KW-0812">Transmembrane</keyword>
<evidence type="ECO:0000256" key="1">
    <source>
        <dbReference type="SAM" id="Phobius"/>
    </source>
</evidence>
<dbReference type="Pfam" id="PF14223">
    <property type="entry name" value="Retrotran_gag_2"/>
    <property type="match status" value="1"/>
</dbReference>
<organism evidence="3">
    <name type="scientific">Vitis vinifera</name>
    <name type="common">Grape</name>
    <dbReference type="NCBI Taxonomy" id="29760"/>
    <lineage>
        <taxon>Eukaryota</taxon>
        <taxon>Viridiplantae</taxon>
        <taxon>Streptophyta</taxon>
        <taxon>Embryophyta</taxon>
        <taxon>Tracheophyta</taxon>
        <taxon>Spermatophyta</taxon>
        <taxon>Magnoliopsida</taxon>
        <taxon>eudicotyledons</taxon>
        <taxon>Gunneridae</taxon>
        <taxon>Pentapetalae</taxon>
        <taxon>rosids</taxon>
        <taxon>Vitales</taxon>
        <taxon>Vitaceae</taxon>
        <taxon>Viteae</taxon>
        <taxon>Vitis</taxon>
    </lineage>
</organism>
<feature type="domain" description="Reverse transcriptase Ty1/copia-type" evidence="2">
    <location>
        <begin position="276"/>
        <end position="327"/>
    </location>
</feature>
<accession>A5B521</accession>
<gene>
    <name evidence="3" type="ORF">VITISV_023563</name>
</gene>
<feature type="transmembrane region" description="Helical" evidence="1">
    <location>
        <begin position="20"/>
        <end position="39"/>
    </location>
</feature>
<dbReference type="PANTHER" id="PTHR35317:SF45">
    <property type="entry name" value="GAG-POL POLYPROTEIN"/>
    <property type="match status" value="1"/>
</dbReference>
<dbReference type="InterPro" id="IPR013103">
    <property type="entry name" value="RVT_2"/>
</dbReference>
<keyword evidence="1" id="KW-1133">Transmembrane helix</keyword>
<evidence type="ECO:0000259" key="2">
    <source>
        <dbReference type="Pfam" id="PF07727"/>
    </source>
</evidence>
<dbReference type="PANTHER" id="PTHR35317">
    <property type="entry name" value="OS04G0629600 PROTEIN"/>
    <property type="match status" value="1"/>
</dbReference>
<name>A5B521_VITVI</name>